<feature type="compositionally biased region" description="Polar residues" evidence="1">
    <location>
        <begin position="177"/>
        <end position="186"/>
    </location>
</feature>
<name>A0ABY6V3G6_BIOOC</name>
<feature type="region of interest" description="Disordered" evidence="1">
    <location>
        <begin position="362"/>
        <end position="385"/>
    </location>
</feature>
<evidence type="ECO:0000313" key="3">
    <source>
        <dbReference type="Proteomes" id="UP000766486"/>
    </source>
</evidence>
<feature type="region of interest" description="Disordered" evidence="1">
    <location>
        <begin position="453"/>
        <end position="526"/>
    </location>
</feature>
<feature type="region of interest" description="Disordered" evidence="1">
    <location>
        <begin position="157"/>
        <end position="201"/>
    </location>
</feature>
<evidence type="ECO:0008006" key="4">
    <source>
        <dbReference type="Google" id="ProtNLM"/>
    </source>
</evidence>
<evidence type="ECO:0000313" key="2">
    <source>
        <dbReference type="EMBL" id="VUC36971.1"/>
    </source>
</evidence>
<dbReference type="EMBL" id="CABFNS010000936">
    <property type="protein sequence ID" value="VUC36971.1"/>
    <property type="molecule type" value="Genomic_DNA"/>
</dbReference>
<feature type="compositionally biased region" description="Basic and acidic residues" evidence="1">
    <location>
        <begin position="291"/>
        <end position="309"/>
    </location>
</feature>
<keyword evidence="3" id="KW-1185">Reference proteome</keyword>
<accession>A0ABY6V3G6</accession>
<organism evidence="2 3">
    <name type="scientific">Bionectria ochroleuca</name>
    <name type="common">Gliocladium roseum</name>
    <dbReference type="NCBI Taxonomy" id="29856"/>
    <lineage>
        <taxon>Eukaryota</taxon>
        <taxon>Fungi</taxon>
        <taxon>Dikarya</taxon>
        <taxon>Ascomycota</taxon>
        <taxon>Pezizomycotina</taxon>
        <taxon>Sordariomycetes</taxon>
        <taxon>Hypocreomycetidae</taxon>
        <taxon>Hypocreales</taxon>
        <taxon>Bionectriaceae</taxon>
        <taxon>Clonostachys</taxon>
    </lineage>
</organism>
<comment type="caution">
    <text evidence="2">The sequence shown here is derived from an EMBL/GenBank/DDBJ whole genome shotgun (WGS) entry which is preliminary data.</text>
</comment>
<sequence length="565" mass="63920">MWAHSLQDGLSRFERELEAIALDPQQLELDRRRFEQPSAYETATLSGGTTPSAVATPPLDEKAERSEWLFQLGRQWRASLPANLRESLHSLEAGRWSIAMKTQCRPVPLHRDYGDLAAETVRAQWIEQAIWDYTSDQVPKGEKPNIPDMWQHEKGWTQDHFDNPYDSDDDSEGGDSPNISWTVSKPTENHKNAPWPETRTDFTPSRPLFQFLYQVNKEYEWFDDCHKAGMEGFPSPNSDDINTQAYDSVKKRWNNWGVWKSEWGTLPGMSWKHETPLAQFLEQEIRKTETGVRGETARVADEEGREREASSIYSSPSPPESPVSRVASYRSMDFRQCMPIGGNSLASLDRYHDEDANHSFSSDAAGEYVADPISRPDTPIDISRPRTSDAVMDFAKGHMVHPARTHDDARPRSANAITNLRDGDSVDLNTFRPQISSSGSLLDFNIQFKSNNGRDFVSRADDPSRHSVSDDLPDAKSKDNSTGDRGRASTSDPLRRPITPSVEVSADQRHSVFSSPDPSISKPAAKLGFHRRLQDLLSARKTKTPRASSPRKVKVLNYTIWVEHR</sequence>
<feature type="compositionally biased region" description="Basic and acidic residues" evidence="1">
    <location>
        <begin position="456"/>
        <end position="487"/>
    </location>
</feature>
<dbReference type="Proteomes" id="UP000766486">
    <property type="component" value="Unassembled WGS sequence"/>
</dbReference>
<gene>
    <name evidence="2" type="ORF">CLO192961_LOCUS462738</name>
</gene>
<feature type="region of interest" description="Disordered" evidence="1">
    <location>
        <begin position="291"/>
        <end position="325"/>
    </location>
</feature>
<evidence type="ECO:0000256" key="1">
    <source>
        <dbReference type="SAM" id="MobiDB-lite"/>
    </source>
</evidence>
<reference evidence="2 3" key="1">
    <citation type="submission" date="2019-06" db="EMBL/GenBank/DDBJ databases">
        <authorList>
            <person name="Broberg M."/>
        </authorList>
    </citation>
    <scope>NUCLEOTIDE SEQUENCE [LARGE SCALE GENOMIC DNA]</scope>
</reference>
<protein>
    <recommendedName>
        <fullName evidence="4">Nitrogen regulatory protein areA GATA-like domain-containing protein</fullName>
    </recommendedName>
</protein>
<proteinExistence type="predicted"/>